<dbReference type="AlphaFoldDB" id="A0A2P8GQ80"/>
<dbReference type="InterPro" id="IPR012373">
    <property type="entry name" value="Ferrdict_sens_TM"/>
</dbReference>
<name>A0A2P8GQ80_9BACT</name>
<evidence type="ECO:0000256" key="1">
    <source>
        <dbReference type="SAM" id="Phobius"/>
    </source>
</evidence>
<evidence type="ECO:0000313" key="5">
    <source>
        <dbReference type="Proteomes" id="UP000240978"/>
    </source>
</evidence>
<protein>
    <submittedName>
        <fullName evidence="4">FecR family protein</fullName>
    </submittedName>
</protein>
<keyword evidence="5" id="KW-1185">Reference proteome</keyword>
<dbReference type="OrthoDB" id="643697at2"/>
<comment type="caution">
    <text evidence="4">The sequence shown here is derived from an EMBL/GenBank/DDBJ whole genome shotgun (WGS) entry which is preliminary data.</text>
</comment>
<organism evidence="4 5">
    <name type="scientific">Chitinophaga ginsengisoli</name>
    <dbReference type="NCBI Taxonomy" id="363837"/>
    <lineage>
        <taxon>Bacteria</taxon>
        <taxon>Pseudomonadati</taxon>
        <taxon>Bacteroidota</taxon>
        <taxon>Chitinophagia</taxon>
        <taxon>Chitinophagales</taxon>
        <taxon>Chitinophagaceae</taxon>
        <taxon>Chitinophaga</taxon>
    </lineage>
</organism>
<gene>
    <name evidence="4" type="ORF">CLV42_101873</name>
</gene>
<dbReference type="GO" id="GO:0016989">
    <property type="term" value="F:sigma factor antagonist activity"/>
    <property type="evidence" value="ECO:0007669"/>
    <property type="project" value="TreeGrafter"/>
</dbReference>
<feature type="transmembrane region" description="Helical" evidence="1">
    <location>
        <begin position="82"/>
        <end position="104"/>
    </location>
</feature>
<dbReference type="Proteomes" id="UP000240978">
    <property type="component" value="Unassembled WGS sequence"/>
</dbReference>
<dbReference type="InterPro" id="IPR006860">
    <property type="entry name" value="FecR"/>
</dbReference>
<evidence type="ECO:0000313" key="4">
    <source>
        <dbReference type="EMBL" id="PSL36104.1"/>
    </source>
</evidence>
<dbReference type="EMBL" id="PYGK01000001">
    <property type="protein sequence ID" value="PSL36104.1"/>
    <property type="molecule type" value="Genomic_DNA"/>
</dbReference>
<dbReference type="PANTHER" id="PTHR30273:SF2">
    <property type="entry name" value="PROTEIN FECR"/>
    <property type="match status" value="1"/>
</dbReference>
<dbReference type="PIRSF" id="PIRSF018266">
    <property type="entry name" value="FecR"/>
    <property type="match status" value="1"/>
</dbReference>
<evidence type="ECO:0000259" key="3">
    <source>
        <dbReference type="Pfam" id="PF16344"/>
    </source>
</evidence>
<dbReference type="InterPro" id="IPR032508">
    <property type="entry name" value="FecR_C"/>
</dbReference>
<dbReference type="RefSeq" id="WP_106600621.1">
    <property type="nucleotide sequence ID" value="NZ_PYGK01000001.1"/>
</dbReference>
<feature type="domain" description="FecR protein" evidence="2">
    <location>
        <begin position="175"/>
        <end position="264"/>
    </location>
</feature>
<evidence type="ECO:0000259" key="2">
    <source>
        <dbReference type="Pfam" id="PF04773"/>
    </source>
</evidence>
<proteinExistence type="predicted"/>
<reference evidence="4 5" key="1">
    <citation type="submission" date="2018-03" db="EMBL/GenBank/DDBJ databases">
        <title>Genomic Encyclopedia of Archaeal and Bacterial Type Strains, Phase II (KMG-II): from individual species to whole genera.</title>
        <authorList>
            <person name="Goeker M."/>
        </authorList>
    </citation>
    <scope>NUCLEOTIDE SEQUENCE [LARGE SCALE GENOMIC DNA]</scope>
    <source>
        <strain evidence="4 5">DSM 18107</strain>
    </source>
</reference>
<keyword evidence="1" id="KW-1133">Transmembrane helix</keyword>
<dbReference type="PANTHER" id="PTHR30273">
    <property type="entry name" value="PERIPLASMIC SIGNAL SENSOR AND SIGMA FACTOR ACTIVATOR FECR-RELATED"/>
    <property type="match status" value="1"/>
</dbReference>
<dbReference type="Gene3D" id="3.55.50.30">
    <property type="match status" value="1"/>
</dbReference>
<keyword evidence="1" id="KW-0812">Transmembrane</keyword>
<dbReference type="Pfam" id="PF16344">
    <property type="entry name" value="FecR_C"/>
    <property type="match status" value="1"/>
</dbReference>
<keyword evidence="1" id="KW-0472">Membrane</keyword>
<dbReference type="Pfam" id="PF04773">
    <property type="entry name" value="FecR"/>
    <property type="match status" value="1"/>
</dbReference>
<sequence>MNLSRHDIETLILSDIFNMINEEESQLLEKLLEGDPSIRKLQQEIRKTVEGPVRDYLKEQPTADWAQQALKIAKKQERKIQVSTWIAGVAAMLIIGLLLLKIYYPGRSNLESVALQRNLTPAKNVLLRLPNGETIALDSSSQQFRSKSIDLVTNNNSLHYHSIAEPSPGSASILVPAGKDYKIFLSDGSEIHLNSESELTFPLTFSGNKREIIINGEAYLKVAKKASQPLIVHLPNGTIEVLGTSFNVNTYDTDIYKIALVEGSLKVNTENSNIILKPGEEAVTSKNGLKIIRFDASVTLAWQEGKYYIETQTLTDLTATISRWYGITVVIDSENASKQRFSGILRRDQPIEDFLKGIKITNAIQYEKDTHGVYHIR</sequence>
<accession>A0A2P8GQ80</accession>
<feature type="domain" description="Protein FecR C-terminal" evidence="3">
    <location>
        <begin position="307"/>
        <end position="370"/>
    </location>
</feature>
<dbReference type="Gene3D" id="2.60.120.1440">
    <property type="match status" value="1"/>
</dbReference>